<evidence type="ECO:0000256" key="1">
    <source>
        <dbReference type="ARBA" id="ARBA00004141"/>
    </source>
</evidence>
<feature type="non-terminal residue" evidence="7">
    <location>
        <position position="1"/>
    </location>
</feature>
<dbReference type="InterPro" id="IPR037272">
    <property type="entry name" value="SNS_sf"/>
</dbReference>
<evidence type="ECO:0000256" key="5">
    <source>
        <dbReference type="ARBA" id="ARBA00023136"/>
    </source>
</evidence>
<feature type="transmembrane region" description="Helical" evidence="6">
    <location>
        <begin position="81"/>
        <end position="104"/>
    </location>
</feature>
<feature type="non-terminal residue" evidence="7">
    <location>
        <position position="193"/>
    </location>
</feature>
<keyword evidence="3 6" id="KW-0812">Transmembrane</keyword>
<comment type="caution">
    <text evidence="7">The sequence shown here is derived from an EMBL/GenBank/DDBJ whole genome shotgun (WGS) entry which is preliminary data.</text>
</comment>
<proteinExistence type="predicted"/>
<organism evidence="7">
    <name type="scientific">marine sediment metagenome</name>
    <dbReference type="NCBI Taxonomy" id="412755"/>
    <lineage>
        <taxon>unclassified sequences</taxon>
        <taxon>metagenomes</taxon>
        <taxon>ecological metagenomes</taxon>
    </lineage>
</organism>
<keyword evidence="2" id="KW-0813">Transport</keyword>
<dbReference type="SUPFAM" id="SSF161070">
    <property type="entry name" value="SNF-like"/>
    <property type="match status" value="1"/>
</dbReference>
<dbReference type="InterPro" id="IPR000175">
    <property type="entry name" value="Na/ntran_symport"/>
</dbReference>
<sequence>AIFPAAFALGLGPMVSGKESIGLTFCVLPKVFEQMPIGWFFGGLFFILLAFGALSSAISIQEPSIAWLKDEVGWSRKKGALITGIILWLMGIPFILNGFLAGGLGKKLALLGKMDIVIGQLALPAFGFLSIIAVGWFMGKKGYEEINKGARHKIGRWIMPWLRWVVPIFISLLFFLTLIRVLQDLGKIPRILR</sequence>
<evidence type="ECO:0000256" key="6">
    <source>
        <dbReference type="SAM" id="Phobius"/>
    </source>
</evidence>
<keyword evidence="5 6" id="KW-0472">Membrane</keyword>
<dbReference type="EMBL" id="BARV01012676">
    <property type="protein sequence ID" value="GAI06565.1"/>
    <property type="molecule type" value="Genomic_DNA"/>
</dbReference>
<feature type="transmembrane region" description="Helical" evidence="6">
    <location>
        <begin position="116"/>
        <end position="139"/>
    </location>
</feature>
<evidence type="ECO:0008006" key="8">
    <source>
        <dbReference type="Google" id="ProtNLM"/>
    </source>
</evidence>
<accession>X1LVX9</accession>
<dbReference type="PROSITE" id="PS50267">
    <property type="entry name" value="NA_NEUROTRAN_SYMP_3"/>
    <property type="match status" value="1"/>
</dbReference>
<dbReference type="Pfam" id="PF00209">
    <property type="entry name" value="SNF"/>
    <property type="match status" value="1"/>
</dbReference>
<keyword evidence="4 6" id="KW-1133">Transmembrane helix</keyword>
<protein>
    <recommendedName>
        <fullName evidence="8">Sodium:neurotransmitter symporter family protein</fullName>
    </recommendedName>
</protein>
<dbReference type="PANTHER" id="PTHR42948:SF1">
    <property type="entry name" value="TRANSPORTER"/>
    <property type="match status" value="1"/>
</dbReference>
<feature type="transmembrane region" description="Helical" evidence="6">
    <location>
        <begin position="160"/>
        <end position="182"/>
    </location>
</feature>
<feature type="transmembrane region" description="Helical" evidence="6">
    <location>
        <begin position="37"/>
        <end position="60"/>
    </location>
</feature>
<gene>
    <name evidence="7" type="ORF">S06H3_23351</name>
</gene>
<dbReference type="PANTHER" id="PTHR42948">
    <property type="entry name" value="TRANSPORTER"/>
    <property type="match status" value="1"/>
</dbReference>
<name>X1LVX9_9ZZZZ</name>
<comment type="subcellular location">
    <subcellularLocation>
        <location evidence="1">Membrane</location>
        <topology evidence="1">Multi-pass membrane protein</topology>
    </subcellularLocation>
</comment>
<dbReference type="AlphaFoldDB" id="X1LVX9"/>
<evidence type="ECO:0000256" key="2">
    <source>
        <dbReference type="ARBA" id="ARBA00022448"/>
    </source>
</evidence>
<evidence type="ECO:0000256" key="3">
    <source>
        <dbReference type="ARBA" id="ARBA00022692"/>
    </source>
</evidence>
<evidence type="ECO:0000313" key="7">
    <source>
        <dbReference type="EMBL" id="GAI06565.1"/>
    </source>
</evidence>
<reference evidence="7" key="1">
    <citation type="journal article" date="2014" name="Front. Microbiol.">
        <title>High frequency of phylogenetically diverse reductive dehalogenase-homologous genes in deep subseafloor sedimentary metagenomes.</title>
        <authorList>
            <person name="Kawai M."/>
            <person name="Futagami T."/>
            <person name="Toyoda A."/>
            <person name="Takaki Y."/>
            <person name="Nishi S."/>
            <person name="Hori S."/>
            <person name="Arai W."/>
            <person name="Tsubouchi T."/>
            <person name="Morono Y."/>
            <person name="Uchiyama I."/>
            <person name="Ito T."/>
            <person name="Fujiyama A."/>
            <person name="Inagaki F."/>
            <person name="Takami H."/>
        </authorList>
    </citation>
    <scope>NUCLEOTIDE SEQUENCE</scope>
    <source>
        <strain evidence="7">Expedition CK06-06</strain>
    </source>
</reference>
<dbReference type="GO" id="GO:0016020">
    <property type="term" value="C:membrane"/>
    <property type="evidence" value="ECO:0007669"/>
    <property type="project" value="UniProtKB-SubCell"/>
</dbReference>
<evidence type="ECO:0000256" key="4">
    <source>
        <dbReference type="ARBA" id="ARBA00022989"/>
    </source>
</evidence>